<dbReference type="InterPro" id="IPR017926">
    <property type="entry name" value="GATASE"/>
</dbReference>
<gene>
    <name evidence="2" type="ORF">FRZ44_06800</name>
</gene>
<proteinExistence type="predicted"/>
<dbReference type="Proteomes" id="UP000326202">
    <property type="component" value="Chromosome"/>
</dbReference>
<dbReference type="InterPro" id="IPR029062">
    <property type="entry name" value="Class_I_gatase-like"/>
</dbReference>
<dbReference type="RefSeq" id="WP_151175851.1">
    <property type="nucleotide sequence ID" value="NZ_CP042906.1"/>
</dbReference>
<dbReference type="AlphaFoldDB" id="A0A5J6MEF6"/>
<dbReference type="KEGG" id="htq:FRZ44_06800"/>
<dbReference type="Pfam" id="PF00117">
    <property type="entry name" value="GATase"/>
    <property type="match status" value="1"/>
</dbReference>
<accession>A0A5J6MEF6</accession>
<feature type="domain" description="Glutamine amidotransferase" evidence="1">
    <location>
        <begin position="19"/>
        <end position="184"/>
    </location>
</feature>
<dbReference type="PANTHER" id="PTHR42695">
    <property type="entry name" value="GLUTAMINE AMIDOTRANSFERASE YLR126C-RELATED"/>
    <property type="match status" value="1"/>
</dbReference>
<dbReference type="EMBL" id="CP042906">
    <property type="protein sequence ID" value="QEX15397.1"/>
    <property type="molecule type" value="Genomic_DNA"/>
</dbReference>
<dbReference type="Gene3D" id="3.40.50.880">
    <property type="match status" value="1"/>
</dbReference>
<evidence type="ECO:0000259" key="1">
    <source>
        <dbReference type="Pfam" id="PF00117"/>
    </source>
</evidence>
<dbReference type="GO" id="GO:0005829">
    <property type="term" value="C:cytosol"/>
    <property type="evidence" value="ECO:0007669"/>
    <property type="project" value="TreeGrafter"/>
</dbReference>
<name>A0A5J6MEF6_9PROT</name>
<evidence type="ECO:0000313" key="3">
    <source>
        <dbReference type="Proteomes" id="UP000326202"/>
    </source>
</evidence>
<sequence>MKILIIQNDSLSTAGIVAERIEAQGGKTEIRRPHDGDPLPESPKGYDGMVVLGGVQHANDDANWPAFPAILESMRDFHRADRGLLGICLGSQLMARAFGGKVRRHTHLEVGFHDLAVTPEGQRDPVVGGLGTTARIMQWHEDTFDLPEEAELLMKGDGCRNQAFRLGKRAYGFQCHFEATPAIADTWFALCMPSLTKHLGAEKAPATLERLRAEWPDNAPGARRFAEAVSDRWLALG</sequence>
<protein>
    <submittedName>
        <fullName evidence="2">GMP synthase</fullName>
    </submittedName>
</protein>
<reference evidence="2 3" key="1">
    <citation type="submission" date="2019-08" db="EMBL/GenBank/DDBJ databases">
        <title>Hyperibacter terrae gen. nov., sp. nov. and Hyperibacter viscosus sp. nov., two new members in the family Rhodospirillaceae isolated from the rhizosphere of Hypericum perforatum.</title>
        <authorList>
            <person name="Noviana Z."/>
        </authorList>
    </citation>
    <scope>NUCLEOTIDE SEQUENCE [LARGE SCALE GENOMIC DNA]</scope>
    <source>
        <strain evidence="2 3">R5913</strain>
    </source>
</reference>
<keyword evidence="3" id="KW-1185">Reference proteome</keyword>
<dbReference type="OrthoDB" id="7365442at2"/>
<dbReference type="PROSITE" id="PS51273">
    <property type="entry name" value="GATASE_TYPE_1"/>
    <property type="match status" value="1"/>
</dbReference>
<dbReference type="SUPFAM" id="SSF52317">
    <property type="entry name" value="Class I glutamine amidotransferase-like"/>
    <property type="match status" value="1"/>
</dbReference>
<dbReference type="InterPro" id="IPR044992">
    <property type="entry name" value="ChyE-like"/>
</dbReference>
<evidence type="ECO:0000313" key="2">
    <source>
        <dbReference type="EMBL" id="QEX15397.1"/>
    </source>
</evidence>
<dbReference type="CDD" id="cd01741">
    <property type="entry name" value="GATase1_1"/>
    <property type="match status" value="1"/>
</dbReference>
<dbReference type="PANTHER" id="PTHR42695:SF5">
    <property type="entry name" value="GLUTAMINE AMIDOTRANSFERASE YLR126C-RELATED"/>
    <property type="match status" value="1"/>
</dbReference>
<organism evidence="2 3">
    <name type="scientific">Hypericibacter terrae</name>
    <dbReference type="NCBI Taxonomy" id="2602015"/>
    <lineage>
        <taxon>Bacteria</taxon>
        <taxon>Pseudomonadati</taxon>
        <taxon>Pseudomonadota</taxon>
        <taxon>Alphaproteobacteria</taxon>
        <taxon>Rhodospirillales</taxon>
        <taxon>Dongiaceae</taxon>
        <taxon>Hypericibacter</taxon>
    </lineage>
</organism>